<dbReference type="PIRSF" id="PIRSF038471">
    <property type="entry name" value="MreC"/>
    <property type="match status" value="1"/>
</dbReference>
<organism evidence="8 9">
    <name type="scientific">Chengkuizengella marina</name>
    <dbReference type="NCBI Taxonomy" id="2507566"/>
    <lineage>
        <taxon>Bacteria</taxon>
        <taxon>Bacillati</taxon>
        <taxon>Bacillota</taxon>
        <taxon>Bacilli</taxon>
        <taxon>Bacillales</taxon>
        <taxon>Paenibacillaceae</taxon>
        <taxon>Chengkuizengella</taxon>
    </lineage>
</organism>
<dbReference type="PANTHER" id="PTHR34138:SF1">
    <property type="entry name" value="CELL SHAPE-DETERMINING PROTEIN MREC"/>
    <property type="match status" value="1"/>
</dbReference>
<keyword evidence="3 5" id="KW-0133">Cell shape</keyword>
<evidence type="ECO:0000256" key="2">
    <source>
        <dbReference type="ARBA" id="ARBA00013855"/>
    </source>
</evidence>
<evidence type="ECO:0000256" key="1">
    <source>
        <dbReference type="ARBA" id="ARBA00009369"/>
    </source>
</evidence>
<dbReference type="GO" id="GO:0008360">
    <property type="term" value="P:regulation of cell shape"/>
    <property type="evidence" value="ECO:0007669"/>
    <property type="project" value="UniProtKB-KW"/>
</dbReference>
<keyword evidence="9" id="KW-1185">Reference proteome</keyword>
<evidence type="ECO:0000259" key="7">
    <source>
        <dbReference type="Pfam" id="PF04085"/>
    </source>
</evidence>
<dbReference type="Gene3D" id="2.40.10.350">
    <property type="entry name" value="Rod shape-determining protein MreC, domain 2"/>
    <property type="match status" value="1"/>
</dbReference>
<gene>
    <name evidence="8" type="primary">mreC</name>
    <name evidence="8" type="ORF">ERL59_12500</name>
</gene>
<dbReference type="EMBL" id="SIJB01000027">
    <property type="protein sequence ID" value="NBI29778.1"/>
    <property type="molecule type" value="Genomic_DNA"/>
</dbReference>
<keyword evidence="6" id="KW-0175">Coiled coil</keyword>
<reference evidence="8 9" key="1">
    <citation type="submission" date="2019-01" db="EMBL/GenBank/DDBJ databases">
        <title>Chengkuizengella sp. nov., isolated from deep-sea sediment of East Pacific Ocean.</title>
        <authorList>
            <person name="Yang J."/>
            <person name="Lai Q."/>
            <person name="Shao Z."/>
        </authorList>
    </citation>
    <scope>NUCLEOTIDE SEQUENCE [LARGE SCALE GENOMIC DNA]</scope>
    <source>
        <strain evidence="8 9">YPA3-1-1</strain>
    </source>
</reference>
<dbReference type="InterPro" id="IPR055342">
    <property type="entry name" value="MreC_beta-barrel_core"/>
</dbReference>
<evidence type="ECO:0000313" key="9">
    <source>
        <dbReference type="Proteomes" id="UP000448943"/>
    </source>
</evidence>
<dbReference type="Proteomes" id="UP000448943">
    <property type="component" value="Unassembled WGS sequence"/>
</dbReference>
<dbReference type="GO" id="GO:0005886">
    <property type="term" value="C:plasma membrane"/>
    <property type="evidence" value="ECO:0007669"/>
    <property type="project" value="TreeGrafter"/>
</dbReference>
<dbReference type="InterPro" id="IPR007221">
    <property type="entry name" value="MreC"/>
</dbReference>
<accession>A0A6N9Q4L7</accession>
<dbReference type="AlphaFoldDB" id="A0A6N9Q4L7"/>
<comment type="caution">
    <text evidence="8">The sequence shown here is derived from an EMBL/GenBank/DDBJ whole genome shotgun (WGS) entry which is preliminary data.</text>
</comment>
<evidence type="ECO:0000256" key="4">
    <source>
        <dbReference type="ARBA" id="ARBA00032089"/>
    </source>
</evidence>
<evidence type="ECO:0000256" key="5">
    <source>
        <dbReference type="PIRNR" id="PIRNR038471"/>
    </source>
</evidence>
<sequence>MFKLFGNKKLFLLLLGLIFFTALMGISSIEKRDNLIWPEKFLKDSVSWMQGLIYRPAGYIAGFFENIGDLRVIHEENKTLKLTLSQYARDRAKLNTLEEENKRLTEMLQFTEEQKELNNYKFHIAHVVAVNPDAFNDTITINLGSKHGMKLNMLVTTTDGLIGRISEVNPLFSTVQLLTDLNDQFNNSIGISATVLGSDQSFGIIQSYDENENVLIMSQINQNDTLKEGDIIITSGLGKLFPEGIEIGTVLSREVGDYGLTHIAKIAPSAKFDNLREVFVVEKPGM</sequence>
<dbReference type="OrthoDB" id="9792313at2"/>
<comment type="similarity">
    <text evidence="1 5">Belongs to the MreC family.</text>
</comment>
<dbReference type="InterPro" id="IPR042175">
    <property type="entry name" value="Cell/Rod_MreC_2"/>
</dbReference>
<feature type="domain" description="Rod shape-determining protein MreC beta-barrel core" evidence="7">
    <location>
        <begin position="127"/>
        <end position="282"/>
    </location>
</feature>
<dbReference type="Pfam" id="PF04085">
    <property type="entry name" value="MreC"/>
    <property type="match status" value="1"/>
</dbReference>
<comment type="function">
    <text evidence="5">Involved in formation and maintenance of cell shape.</text>
</comment>
<protein>
    <recommendedName>
        <fullName evidence="2 5">Cell shape-determining protein MreC</fullName>
    </recommendedName>
    <alternativeName>
        <fullName evidence="4 5">Cell shape protein MreC</fullName>
    </alternativeName>
</protein>
<dbReference type="RefSeq" id="WP_160646581.1">
    <property type="nucleotide sequence ID" value="NZ_SIJB01000027.1"/>
</dbReference>
<dbReference type="Gene3D" id="2.40.10.340">
    <property type="entry name" value="Rod shape-determining protein MreC, domain 1"/>
    <property type="match status" value="1"/>
</dbReference>
<dbReference type="InterPro" id="IPR042177">
    <property type="entry name" value="Cell/Rod_1"/>
</dbReference>
<evidence type="ECO:0000313" key="8">
    <source>
        <dbReference type="EMBL" id="NBI29778.1"/>
    </source>
</evidence>
<evidence type="ECO:0000256" key="3">
    <source>
        <dbReference type="ARBA" id="ARBA00022960"/>
    </source>
</evidence>
<proteinExistence type="inferred from homology"/>
<evidence type="ECO:0000256" key="6">
    <source>
        <dbReference type="SAM" id="Coils"/>
    </source>
</evidence>
<dbReference type="PANTHER" id="PTHR34138">
    <property type="entry name" value="CELL SHAPE-DETERMINING PROTEIN MREC"/>
    <property type="match status" value="1"/>
</dbReference>
<feature type="coiled-coil region" evidence="6">
    <location>
        <begin position="87"/>
        <end position="114"/>
    </location>
</feature>
<name>A0A6N9Q4L7_9BACL</name>
<dbReference type="NCBIfam" id="TIGR00219">
    <property type="entry name" value="mreC"/>
    <property type="match status" value="1"/>
</dbReference>